<proteinExistence type="inferred from homology"/>
<dbReference type="InterPro" id="IPR050921">
    <property type="entry name" value="T4SS_GSP_E_ATPase"/>
</dbReference>
<comment type="similarity">
    <text evidence="1">Belongs to the GSP E family.</text>
</comment>
<dbReference type="Gene3D" id="3.40.50.300">
    <property type="entry name" value="P-loop containing nucleotide triphosphate hydrolases"/>
    <property type="match status" value="1"/>
</dbReference>
<dbReference type="Proteomes" id="UP000650616">
    <property type="component" value="Unassembled WGS sequence"/>
</dbReference>
<feature type="domain" description="Bacterial type II secretion system protein E" evidence="2">
    <location>
        <begin position="208"/>
        <end position="222"/>
    </location>
</feature>
<accession>A0AAW3ZVY1</accession>
<dbReference type="RefSeq" id="WP_169936709.1">
    <property type="nucleotide sequence ID" value="NZ_CP012545.1"/>
</dbReference>
<comment type="caution">
    <text evidence="3">The sequence shown here is derived from an EMBL/GenBank/DDBJ whole genome shotgun (WGS) entry which is preliminary data.</text>
</comment>
<evidence type="ECO:0000256" key="1">
    <source>
        <dbReference type="ARBA" id="ARBA00006611"/>
    </source>
</evidence>
<protein>
    <submittedName>
        <fullName evidence="3">PilT/PilU family type 4a pilus ATPase</fullName>
    </submittedName>
</protein>
<dbReference type="Pfam" id="PF00437">
    <property type="entry name" value="T2SSE"/>
    <property type="match status" value="1"/>
</dbReference>
<dbReference type="CDD" id="cd01131">
    <property type="entry name" value="PilT"/>
    <property type="match status" value="1"/>
</dbReference>
<dbReference type="GO" id="GO:0016887">
    <property type="term" value="F:ATP hydrolysis activity"/>
    <property type="evidence" value="ECO:0007669"/>
    <property type="project" value="InterPro"/>
</dbReference>
<dbReference type="Gene3D" id="3.30.450.90">
    <property type="match status" value="1"/>
</dbReference>
<name>A0AAW3ZVY1_9BACT</name>
<dbReference type="PROSITE" id="PS00662">
    <property type="entry name" value="T2SP_E"/>
    <property type="match status" value="1"/>
</dbReference>
<evidence type="ECO:0000313" key="4">
    <source>
        <dbReference type="Proteomes" id="UP000650616"/>
    </source>
</evidence>
<dbReference type="GO" id="GO:0005524">
    <property type="term" value="F:ATP binding"/>
    <property type="evidence" value="ECO:0007669"/>
    <property type="project" value="InterPro"/>
</dbReference>
<reference evidence="3 4" key="1">
    <citation type="submission" date="2015-08" db="EMBL/GenBank/DDBJ databases">
        <title>Comparative genomics of the Campylobacter concisus group.</title>
        <authorList>
            <person name="Yee E."/>
            <person name="Chapman M.H."/>
            <person name="Huynh S."/>
            <person name="Bono J.L."/>
            <person name="On S.L."/>
            <person name="St Leger J."/>
            <person name="Foster G."/>
            <person name="Parker C.T."/>
            <person name="Miller W.G."/>
        </authorList>
    </citation>
    <scope>NUCLEOTIDE SEQUENCE [LARGE SCALE GENOMIC DNA]</scope>
    <source>
        <strain evidence="3 4">RM9337</strain>
    </source>
</reference>
<dbReference type="NCBIfam" id="TIGR01420">
    <property type="entry name" value="pilT_fam"/>
    <property type="match status" value="1"/>
</dbReference>
<sequence>MEFDVDVSKLNFKLRDELNEYLKRLVDGGGSDLHIKSGGYIRGRFNGEIVKMSDKILSREDGITLAKELLRSNFKNLVNNLSVDFTHKLNSDYRFRVNIFFQMEGVSAVFRTIPNKIPNFNDLKLPASIEKICNNTNRGIILVTGPTGSGKTTTLASMINHINKTKRKHIITIEDPIEYVYSDELSIINQRSIGQDALNFADALRASLREDPDVILVGEMRDLETIETAIRAAETGHLVLSTLHTLDAKESINRIVNMFKKEEQNRVKLTFTSVLSAIISQRLAQTKDGKRRAAVEILINNARIKETILNDKIDDIYTAISESKNTYGMQTFDQHLLELYSDDIISANEALEKSSRRNDLEIKIKNVNLSRSKTSNEEQNINDIGNDIIALKKL</sequence>
<keyword evidence="4" id="KW-1185">Reference proteome</keyword>
<dbReference type="InterPro" id="IPR006321">
    <property type="entry name" value="PilT/PilU"/>
</dbReference>
<evidence type="ECO:0000313" key="3">
    <source>
        <dbReference type="EMBL" id="MBE3607799.1"/>
    </source>
</evidence>
<gene>
    <name evidence="3" type="ORF">CCAL9337_03525</name>
</gene>
<dbReference type="InterPro" id="IPR001482">
    <property type="entry name" value="T2SS/T4SS_dom"/>
</dbReference>
<dbReference type="SUPFAM" id="SSF52540">
    <property type="entry name" value="P-loop containing nucleoside triphosphate hydrolases"/>
    <property type="match status" value="1"/>
</dbReference>
<dbReference type="AlphaFoldDB" id="A0AAW3ZVY1"/>
<organism evidence="3 4">
    <name type="scientific">Campylobacter californiensis</name>
    <dbReference type="NCBI Taxonomy" id="1032243"/>
    <lineage>
        <taxon>Bacteria</taxon>
        <taxon>Pseudomonadati</taxon>
        <taxon>Campylobacterota</taxon>
        <taxon>Epsilonproteobacteria</taxon>
        <taxon>Campylobacterales</taxon>
        <taxon>Campylobacteraceae</taxon>
        <taxon>Campylobacter</taxon>
    </lineage>
</organism>
<dbReference type="InterPro" id="IPR003593">
    <property type="entry name" value="AAA+_ATPase"/>
</dbReference>
<dbReference type="InterPro" id="IPR027417">
    <property type="entry name" value="P-loop_NTPase"/>
</dbReference>
<evidence type="ECO:0000259" key="2">
    <source>
        <dbReference type="PROSITE" id="PS00662"/>
    </source>
</evidence>
<dbReference type="PANTHER" id="PTHR30486">
    <property type="entry name" value="TWITCHING MOTILITY PROTEIN PILT"/>
    <property type="match status" value="1"/>
</dbReference>
<dbReference type="SMART" id="SM00382">
    <property type="entry name" value="AAA"/>
    <property type="match status" value="1"/>
</dbReference>
<dbReference type="EMBL" id="LIWG01000003">
    <property type="protein sequence ID" value="MBE3607799.1"/>
    <property type="molecule type" value="Genomic_DNA"/>
</dbReference>